<feature type="transmembrane region" description="Helical" evidence="3">
    <location>
        <begin position="449"/>
        <end position="466"/>
    </location>
</feature>
<sequence length="1887" mass="205949">MPTAHPSYWDFISYRSIQIPSVKCLVDYVQKASKSECHDGSIIALDHGSTSHATTTAKPIKEVDLSSFLTDPNRPEGRILVVQDVNHYLINVLGALLDVDPLFFAGHVGTEFPNLENAPPGPAYSLTPVRIAEAGFLHLHYQQVLTMTDTTTDGGLQTVQSAPYSVVTAGNIPRNIRRLPSLSGKQLCLARGCLSLVVKRLGSSWICLVLVDPPIKSAKSKAGVIIPYTFEPLHASYESFQPPQSFSSFQASGTTRSNYSQDTKQSILERLVHYYTTSPPANDVLSLAYFPTRMVMSEWQLYTKLASRFLKHYEYNLQDLSRRLHNDDIVDLQRWRRRCQQSKHKLSIVAEFIDYHTGDTASAQDKRSPWRLILKDIDHVQSELQDFGQSLEQMIPVATSMVQILDARYSVVHAANSTRLAYVALIFVPLSWVASLFSMSEGYGPGGELFWMYFAIALPLVLLTLMRPKSAFLPDPADVDTSGWIRATSGYAGLIALSRTNSESTHVSGRRTPARMLQHVSSRPALQRRPHTSGEHIRSDNASPEIEICPSVAMLDFATYAESIRGSRQPPRQSALGTVDANGVSRPPVCDWGDWMNENSGRTHQRHSSPAQHGKATPGSGSKLKKFWRRLSSSGRSPAPEAGSPVQSNKRRATSAHYRGTPHPRDRSNQRQPANTAQLPIRPSDPFPEVKDPTFYPSERQPRRLVKKCRPASSPAPAPRTLHKPPLQEAAVVTRCYAGPSGVPSLPLALPSHLPPPSMAELPGSHRMPGSGHVLGAKTSTPARPEPGTRMELPDDFYPLDKIGRELATARYKLNMCCDCGSSPPRQGQPTCDWCGETRRRMLVAAPSHTSSMSVFRPSSVYGTMSPYDHDDDDITTIHTQTASEVVDERRASRAPAQLKPLEPVKTGYEEMGYPQKYQSQFQQYKQLYEDKGQDKQPYQKQAPKTPPPKPRRQQYPTPRYPSEVPPQPKEQYPNQAQHQPNQQYPSELQSQPQQQYESQQPPPAPLAPPASLVPAASLGPPASLLPPGPPPQQQQQQHRQQYPTQLQSQPNQQYQSQLQPQPTQQYESQPPPAVPAAPPPQQQRQQYSGQAHSQMRQPYPSQIQLKQQYQQTQLQYAQEYQNRHEQQLQQQMQQQLEQRLQQHLQSQNTYNQEYQVTYCPQCRGPKESPRLHLCDHCYAASLHQWAAQRRCNPRKRQTAPRKHHIAMPWLSPLHSPAESPRIQNLTAPTSSSPITYIPPLIDGACGTVPRAQKQPLSQSLSSDAFYLVKLLPDLALSAWEGLFANEGAAIGEENAGSRWGELADLVLQLAVSAVELNILFFATPIWLFLPGVFFAGWLLPMLCVIWGIARLLNTGESIYCQPRPAQPESVGRAPRSSIWSTHNSEGEDERWFFVAGMSLSPRTTKNTTLPLLARLFNRPITALLPKTYGLPVDLALLPLGRAIPALSPNTLLYNTIRSALQDNKANRVVVLAHNAGAIQTSRVLSHLCADLPPDKLSKLEVYTFGAAAAEFVLPLGDGRGAAESSGATSPALLSPGAGPHATAAASEAVARRPGPHIEHFAHARDPFARIGVLRSVREDLDGRFCGGVFVVNGPGPVLSGGGGRGGGRAWGPHHHHAGTARPPSPLYLPALGVSSAAAYKREFLDTTPATPAPAPPSKRAWTRRLLTRITPSALPLVGRLASLMPSAPPVVGLHGYLAALFPEQVATLANCDRASVLDSIMTIERDVAEKREFAAIASHASSTSLAAVQSFTTTSSSGSSSNNNKTSARDKRVSWTGLGATVNGVTGVGSGGGGNANNSSSSSSSSSISSTHLDGIIGLEIARQGCRDCQGHRGREVSRLVRFVDVGVGMGGAVAAAAGGGGVGVIGPNGAGLGVAVKDVAKGTSM</sequence>
<feature type="region of interest" description="Disordered" evidence="2">
    <location>
        <begin position="1753"/>
        <end position="1810"/>
    </location>
</feature>
<gene>
    <name evidence="4" type="ORF">MCOR33_006985</name>
</gene>
<feature type="compositionally biased region" description="Gly residues" evidence="2">
    <location>
        <begin position="1601"/>
        <end position="1610"/>
    </location>
</feature>
<keyword evidence="3" id="KW-1133">Transmembrane helix</keyword>
<feature type="compositionally biased region" description="Polar residues" evidence="2">
    <location>
        <begin position="1088"/>
        <end position="1100"/>
    </location>
</feature>
<protein>
    <submittedName>
        <fullName evidence="4">Uncharacterized protein</fullName>
    </submittedName>
</protein>
<feature type="transmembrane region" description="Helical" evidence="3">
    <location>
        <begin position="1326"/>
        <end position="1350"/>
    </location>
</feature>
<feature type="region of interest" description="Disordered" evidence="2">
    <location>
        <begin position="1601"/>
        <end position="1624"/>
    </location>
</feature>
<keyword evidence="3" id="KW-0472">Membrane</keyword>
<keyword evidence="5" id="KW-1185">Reference proteome</keyword>
<dbReference type="PANTHER" id="PTHR42044">
    <property type="entry name" value="DUF676 DOMAIN-CONTAINING PROTEIN-RELATED"/>
    <property type="match status" value="1"/>
</dbReference>
<feature type="compositionally biased region" description="Polar residues" evidence="2">
    <location>
        <begin position="973"/>
        <end position="982"/>
    </location>
</feature>
<comment type="caution">
    <text evidence="4">The sequence shown here is derived from an EMBL/GenBank/DDBJ whole genome shotgun (WGS) entry which is preliminary data.</text>
</comment>
<feature type="transmembrane region" description="Helical" evidence="3">
    <location>
        <begin position="420"/>
        <end position="437"/>
    </location>
</feature>
<dbReference type="EMBL" id="JABSND010000136">
    <property type="protein sequence ID" value="KAI6296373.1"/>
    <property type="molecule type" value="Genomic_DNA"/>
</dbReference>
<evidence type="ECO:0000256" key="3">
    <source>
        <dbReference type="SAM" id="Phobius"/>
    </source>
</evidence>
<keyword evidence="1" id="KW-0175">Coiled coil</keyword>
<proteinExistence type="predicted"/>
<feature type="compositionally biased region" description="Pro residues" evidence="2">
    <location>
        <begin position="1070"/>
        <end position="1082"/>
    </location>
</feature>
<dbReference type="Proteomes" id="UP001059893">
    <property type="component" value="Unassembled WGS sequence"/>
</dbReference>
<feature type="compositionally biased region" description="Low complexity" evidence="2">
    <location>
        <begin position="983"/>
        <end position="1000"/>
    </location>
</feature>
<organism evidence="4 5">
    <name type="scientific">Pyricularia grisea</name>
    <name type="common">Crabgrass-specific blast fungus</name>
    <name type="synonym">Magnaporthe grisea</name>
    <dbReference type="NCBI Taxonomy" id="148305"/>
    <lineage>
        <taxon>Eukaryota</taxon>
        <taxon>Fungi</taxon>
        <taxon>Dikarya</taxon>
        <taxon>Ascomycota</taxon>
        <taxon>Pezizomycotina</taxon>
        <taxon>Sordariomycetes</taxon>
        <taxon>Sordariomycetidae</taxon>
        <taxon>Magnaporthales</taxon>
        <taxon>Pyriculariaceae</taxon>
        <taxon>Pyricularia</taxon>
    </lineage>
</organism>
<evidence type="ECO:0000313" key="4">
    <source>
        <dbReference type="EMBL" id="KAI6296373.1"/>
    </source>
</evidence>
<feature type="compositionally biased region" description="Pro residues" evidence="2">
    <location>
        <begin position="1024"/>
        <end position="1033"/>
    </location>
</feature>
<feature type="region of interest" description="Disordered" evidence="2">
    <location>
        <begin position="933"/>
        <end position="1100"/>
    </location>
</feature>
<dbReference type="Gene3D" id="1.20.58.340">
    <property type="entry name" value="Magnesium transport protein CorA, transmembrane region"/>
    <property type="match status" value="1"/>
</dbReference>
<feature type="compositionally biased region" description="Low complexity" evidence="2">
    <location>
        <begin position="1797"/>
        <end position="1810"/>
    </location>
</feature>
<feature type="region of interest" description="Disordered" evidence="2">
    <location>
        <begin position="1525"/>
        <end position="1551"/>
    </location>
</feature>
<feature type="region of interest" description="Disordered" evidence="2">
    <location>
        <begin position="503"/>
        <end position="543"/>
    </location>
</feature>
<keyword evidence="3" id="KW-0812">Transmembrane</keyword>
<feature type="compositionally biased region" description="Low complexity" evidence="2">
    <location>
        <begin position="1753"/>
        <end position="1767"/>
    </location>
</feature>
<feature type="compositionally biased region" description="Gly residues" evidence="2">
    <location>
        <begin position="1787"/>
        <end position="1796"/>
    </location>
</feature>
<evidence type="ECO:0000256" key="2">
    <source>
        <dbReference type="SAM" id="MobiDB-lite"/>
    </source>
</evidence>
<feature type="coiled-coil region" evidence="1">
    <location>
        <begin position="1118"/>
        <end position="1154"/>
    </location>
</feature>
<dbReference type="PANTHER" id="PTHR42044:SF2">
    <property type="entry name" value="DUF676 DOMAIN-CONTAINING PROTEIN"/>
    <property type="match status" value="1"/>
</dbReference>
<feature type="compositionally biased region" description="Low complexity" evidence="2">
    <location>
        <begin position="1777"/>
        <end position="1786"/>
    </location>
</feature>
<accession>A0ABQ8NFU7</accession>
<feature type="compositionally biased region" description="Low complexity" evidence="2">
    <location>
        <begin position="1010"/>
        <end position="1023"/>
    </location>
</feature>
<feature type="compositionally biased region" description="Low complexity" evidence="2">
    <location>
        <begin position="1034"/>
        <end position="1069"/>
    </location>
</feature>
<feature type="region of interest" description="Disordered" evidence="2">
    <location>
        <begin position="1364"/>
        <end position="1383"/>
    </location>
</feature>
<name>A0ABQ8NFU7_PYRGI</name>
<evidence type="ECO:0000256" key="1">
    <source>
        <dbReference type="SAM" id="Coils"/>
    </source>
</evidence>
<feature type="region of interest" description="Disordered" evidence="2">
    <location>
        <begin position="883"/>
        <end position="906"/>
    </location>
</feature>
<reference evidence="4" key="1">
    <citation type="submission" date="2021-01" db="EMBL/GenBank/DDBJ databases">
        <title>Deciphering the adaptive evolutionary patterns associated with biogeogrpahic diversity in the finger millet blast pathogen Magnaporthe oryzae in Eastern Africa.</title>
        <authorList>
            <person name="Onyema G."/>
            <person name="Shittu T.A."/>
            <person name="Dodsworth S."/>
            <person name="Devilliers S."/>
            <person name="Muthumeenakshi S."/>
            <person name="Sreenivasaprasad S."/>
        </authorList>
    </citation>
    <scope>NUCLEOTIDE SEQUENCE</scope>
    <source>
        <strain evidence="4">D15/s37</strain>
    </source>
</reference>
<feature type="region of interest" description="Disordered" evidence="2">
    <location>
        <begin position="590"/>
        <end position="723"/>
    </location>
</feature>
<evidence type="ECO:0000313" key="5">
    <source>
        <dbReference type="Proteomes" id="UP001059893"/>
    </source>
</evidence>